<reference evidence="1 2" key="1">
    <citation type="journal article" date="2024" name="G3 (Bethesda)">
        <title>Genome assembly of Hibiscus sabdariffa L. provides insights into metabolisms of medicinal natural products.</title>
        <authorList>
            <person name="Kim T."/>
        </authorList>
    </citation>
    <scope>NUCLEOTIDE SEQUENCE [LARGE SCALE GENOMIC DNA]</scope>
    <source>
        <strain evidence="1">TK-2024</strain>
        <tissue evidence="1">Old leaves</tissue>
    </source>
</reference>
<organism evidence="1 2">
    <name type="scientific">Hibiscus sabdariffa</name>
    <name type="common">roselle</name>
    <dbReference type="NCBI Taxonomy" id="183260"/>
    <lineage>
        <taxon>Eukaryota</taxon>
        <taxon>Viridiplantae</taxon>
        <taxon>Streptophyta</taxon>
        <taxon>Embryophyta</taxon>
        <taxon>Tracheophyta</taxon>
        <taxon>Spermatophyta</taxon>
        <taxon>Magnoliopsida</taxon>
        <taxon>eudicotyledons</taxon>
        <taxon>Gunneridae</taxon>
        <taxon>Pentapetalae</taxon>
        <taxon>rosids</taxon>
        <taxon>malvids</taxon>
        <taxon>Malvales</taxon>
        <taxon>Malvaceae</taxon>
        <taxon>Malvoideae</taxon>
        <taxon>Hibiscus</taxon>
    </lineage>
</organism>
<dbReference type="PANTHER" id="PTHR37697:SF2">
    <property type="entry name" value="AP2-LIKE ETHYLENE-RESPONSIVE TRANSCRIPTION FACTOR SNZ"/>
    <property type="match status" value="1"/>
</dbReference>
<keyword evidence="2" id="KW-1185">Reference proteome</keyword>
<dbReference type="Proteomes" id="UP001396334">
    <property type="component" value="Unassembled WGS sequence"/>
</dbReference>
<protein>
    <submittedName>
        <fullName evidence="1">Uncharacterized protein</fullName>
    </submittedName>
</protein>
<name>A0ABR2NDV2_9ROSI</name>
<proteinExistence type="predicted"/>
<comment type="caution">
    <text evidence="1">The sequence shown here is derived from an EMBL/GenBank/DDBJ whole genome shotgun (WGS) entry which is preliminary data.</text>
</comment>
<sequence length="193" mass="21136">MDSNMVMSDAEPPPPVTIAAAAVVQLRELVFSLEKATQMAKQLPATSDQTYLSQIYSTLHQAHHSLSSFLLATQSQIPLLPPLPQPFPLVATENSLSSSNGAANEGFGEPMQVGEENKAEAEENSKISIGKVEERMRKCFIINKRPKRRLSPSSAAVAEEKRISDGRFVRGVEGFGPKGEKLRALDLVYQFHC</sequence>
<dbReference type="EMBL" id="JBBPBN010000171">
    <property type="protein sequence ID" value="KAK8974296.1"/>
    <property type="molecule type" value="Genomic_DNA"/>
</dbReference>
<evidence type="ECO:0000313" key="2">
    <source>
        <dbReference type="Proteomes" id="UP001396334"/>
    </source>
</evidence>
<dbReference type="PANTHER" id="PTHR37697">
    <property type="entry name" value="AP2-LIKE ETHYLENE-RESPONSIVE TRANSCRIPTION FACTOR SNZ"/>
    <property type="match status" value="1"/>
</dbReference>
<evidence type="ECO:0000313" key="1">
    <source>
        <dbReference type="EMBL" id="KAK8974296.1"/>
    </source>
</evidence>
<accession>A0ABR2NDV2</accession>
<gene>
    <name evidence="1" type="ORF">V6N11_034662</name>
</gene>